<feature type="compositionally biased region" description="Basic residues" evidence="1">
    <location>
        <begin position="69"/>
        <end position="78"/>
    </location>
</feature>
<dbReference type="OrthoDB" id="5673at2759"/>
<reference evidence="3" key="1">
    <citation type="submission" date="2022-11" db="EMBL/GenBank/DDBJ databases">
        <authorList>
            <person name="Petersen C."/>
        </authorList>
    </citation>
    <scope>NUCLEOTIDE SEQUENCE</scope>
    <source>
        <strain evidence="3">IBT 26290</strain>
    </source>
</reference>
<comment type="caution">
    <text evidence="3">The sequence shown here is derived from an EMBL/GenBank/DDBJ whole genome shotgun (WGS) entry which is preliminary data.</text>
</comment>
<dbReference type="InterPro" id="IPR037997">
    <property type="entry name" value="Dgk1-like"/>
</dbReference>
<reference evidence="3" key="2">
    <citation type="journal article" date="2023" name="IMA Fungus">
        <title>Comparative genomic study of the Penicillium genus elucidates a diverse pangenome and 15 lateral gene transfer events.</title>
        <authorList>
            <person name="Petersen C."/>
            <person name="Sorensen T."/>
            <person name="Nielsen M.R."/>
            <person name="Sondergaard T.E."/>
            <person name="Sorensen J.L."/>
            <person name="Fitzpatrick D.A."/>
            <person name="Frisvad J.C."/>
            <person name="Nielsen K.L."/>
        </authorList>
    </citation>
    <scope>NUCLEOTIDE SEQUENCE</scope>
    <source>
        <strain evidence="3">IBT 26290</strain>
    </source>
</reference>
<evidence type="ECO:0000256" key="1">
    <source>
        <dbReference type="SAM" id="MobiDB-lite"/>
    </source>
</evidence>
<organism evidence="3 4">
    <name type="scientific">Penicillium canariense</name>
    <dbReference type="NCBI Taxonomy" id="189055"/>
    <lineage>
        <taxon>Eukaryota</taxon>
        <taxon>Fungi</taxon>
        <taxon>Dikarya</taxon>
        <taxon>Ascomycota</taxon>
        <taxon>Pezizomycotina</taxon>
        <taxon>Eurotiomycetes</taxon>
        <taxon>Eurotiomycetidae</taxon>
        <taxon>Eurotiales</taxon>
        <taxon>Aspergillaceae</taxon>
        <taxon>Penicillium</taxon>
    </lineage>
</organism>
<protein>
    <recommendedName>
        <fullName evidence="5">Phosphatidate cytidylyltransferase</fullName>
    </recommendedName>
</protein>
<proteinExistence type="predicted"/>
<dbReference type="AlphaFoldDB" id="A0A9W9IHV7"/>
<feature type="transmembrane region" description="Helical" evidence="2">
    <location>
        <begin position="226"/>
        <end position="247"/>
    </location>
</feature>
<feature type="transmembrane region" description="Helical" evidence="2">
    <location>
        <begin position="259"/>
        <end position="280"/>
    </location>
</feature>
<evidence type="ECO:0000313" key="4">
    <source>
        <dbReference type="Proteomes" id="UP001149163"/>
    </source>
</evidence>
<dbReference type="GO" id="GO:0004143">
    <property type="term" value="F:ATP-dependent diacylglycerol kinase activity"/>
    <property type="evidence" value="ECO:0007669"/>
    <property type="project" value="InterPro"/>
</dbReference>
<feature type="compositionally biased region" description="Low complexity" evidence="1">
    <location>
        <begin position="57"/>
        <end position="68"/>
    </location>
</feature>
<dbReference type="Proteomes" id="UP001149163">
    <property type="component" value="Unassembled WGS sequence"/>
</dbReference>
<dbReference type="RefSeq" id="XP_056546189.1">
    <property type="nucleotide sequence ID" value="XM_056682583.1"/>
</dbReference>
<dbReference type="EMBL" id="JAPQKN010000001">
    <property type="protein sequence ID" value="KAJ5174581.1"/>
    <property type="molecule type" value="Genomic_DNA"/>
</dbReference>
<dbReference type="GO" id="GO:0005789">
    <property type="term" value="C:endoplasmic reticulum membrane"/>
    <property type="evidence" value="ECO:0007669"/>
    <property type="project" value="TreeGrafter"/>
</dbReference>
<evidence type="ECO:0008006" key="5">
    <source>
        <dbReference type="Google" id="ProtNLM"/>
    </source>
</evidence>
<feature type="transmembrane region" description="Helical" evidence="2">
    <location>
        <begin position="356"/>
        <end position="373"/>
    </location>
</feature>
<dbReference type="GO" id="GO:0006654">
    <property type="term" value="P:phosphatidic acid biosynthetic process"/>
    <property type="evidence" value="ECO:0007669"/>
    <property type="project" value="TreeGrafter"/>
</dbReference>
<keyword evidence="2" id="KW-0812">Transmembrane</keyword>
<evidence type="ECO:0000256" key="2">
    <source>
        <dbReference type="SAM" id="Phobius"/>
    </source>
</evidence>
<keyword evidence="2" id="KW-0472">Membrane</keyword>
<sequence>MSSANTVPETPRVISPSPSLSDRSDARDGYFAPTTRSASRRQKLSEVSDEGPDSGRSHSPPDTTTSPSRNRRPKRRSNPKIPASPPAANGNTPNGFLSPKLPDALRDISRSPSPLDLIPLHTRYRSFIHRHEIPRKLLHVSIGFLTLHLYSRGVQTLQITPVLFSALVPIAVTDFVRHRSEKVNKLYIRCMGALMRETEVSGYNGVIWYLLGAYVVLRFFPKDVGVMGVLLLSWCDTAASTFGRLYGRYTPRLRPGKSLAGTMAAWLVGVVTAAAFWGWFVPYMGSFPSDPEDAFMFTGRLNLLPDCVRGLLGWEAGDASSTTVTGPLALGIMSVVSGFVAASSEFIDLWGWDDNLTIPVLSGLGLWGFLKVFG</sequence>
<feature type="transmembrane region" description="Helical" evidence="2">
    <location>
        <begin position="201"/>
        <end position="220"/>
    </location>
</feature>
<evidence type="ECO:0000313" key="3">
    <source>
        <dbReference type="EMBL" id="KAJ5174581.1"/>
    </source>
</evidence>
<gene>
    <name evidence="3" type="ORF">N7482_000458</name>
</gene>
<keyword evidence="2" id="KW-1133">Transmembrane helix</keyword>
<dbReference type="PANTHER" id="PTHR31303:SF1">
    <property type="entry name" value="CTP-DEPENDENT DIACYLGLYCEROL KINASE 1"/>
    <property type="match status" value="1"/>
</dbReference>
<name>A0A9W9IHV7_9EURO</name>
<keyword evidence="4" id="KW-1185">Reference proteome</keyword>
<accession>A0A9W9IHV7</accession>
<dbReference type="PANTHER" id="PTHR31303">
    <property type="entry name" value="CTP-DEPENDENT DIACYLGLYCEROL KINASE 1"/>
    <property type="match status" value="1"/>
</dbReference>
<dbReference type="GeneID" id="81421759"/>
<feature type="region of interest" description="Disordered" evidence="1">
    <location>
        <begin position="1"/>
        <end position="105"/>
    </location>
</feature>